<feature type="coiled-coil region" evidence="10">
    <location>
        <begin position="337"/>
        <end position="364"/>
    </location>
</feature>
<evidence type="ECO:0000256" key="8">
    <source>
        <dbReference type="ARBA" id="ARBA00033408"/>
    </source>
</evidence>
<dbReference type="KEGG" id="cyu:UCYN_11100"/>
<evidence type="ECO:0000256" key="5">
    <source>
        <dbReference type="ARBA" id="ARBA00022763"/>
    </source>
</evidence>
<dbReference type="GO" id="GO:0006310">
    <property type="term" value="P:DNA recombination"/>
    <property type="evidence" value="ECO:0007669"/>
    <property type="project" value="InterPro"/>
</dbReference>
<evidence type="ECO:0000256" key="6">
    <source>
        <dbReference type="ARBA" id="ARBA00022840"/>
    </source>
</evidence>
<keyword evidence="6" id="KW-0067">ATP-binding</keyword>
<keyword evidence="10" id="KW-0175">Coiled coil</keyword>
<proteinExistence type="inferred from homology"/>
<evidence type="ECO:0000256" key="4">
    <source>
        <dbReference type="ARBA" id="ARBA00022741"/>
    </source>
</evidence>
<dbReference type="PANTHER" id="PTHR11059:SF0">
    <property type="entry name" value="DNA REPAIR PROTEIN RECN"/>
    <property type="match status" value="1"/>
</dbReference>
<dbReference type="RefSeq" id="WP_012954469.1">
    <property type="nucleotide sequence ID" value="NC_013771.1"/>
</dbReference>
<dbReference type="GO" id="GO:0006281">
    <property type="term" value="P:DNA repair"/>
    <property type="evidence" value="ECO:0007669"/>
    <property type="project" value="UniProtKB-KW"/>
</dbReference>
<dbReference type="InterPro" id="IPR003395">
    <property type="entry name" value="RecF/RecN/SMC_N"/>
</dbReference>
<dbReference type="PATRIC" id="fig|713887.8.peg.1040"/>
<keyword evidence="7 9" id="KW-0234">DNA repair</keyword>
<dbReference type="InterPro" id="IPR027417">
    <property type="entry name" value="P-loop_NTPase"/>
</dbReference>
<sequence>MLSLLQIKNFALIDNLTVTFGSGLNVLTGETGAGKSIVLDAIDIVLGGRINQRLIRNKTQNVFIKATFQVNSEVLKLLQTHKIDYPKNKQVIFSREISLSGKAIRSRFRINGASANLQLIKKLRNLLIEITAQDRTSQLTESARQRELLDVYGHNCIAQKKESVKFGYEKVQALEKNLNKYKISQTEYSNRLALLKDQSKELEEIKLSDKDELNSLQKEYERLSHSVELENFSHQIFELLYQNDNEISAVVDYLSTIETLFIKMMEYDESVEPLLEMLRSASTQVIEIGQEINKYGYSLDTDPQRLRELENRIHLIKQFCRKYNINSVDLIDYHRQVILELNDLEDYDSSLENLEKELAISKKQLLDNCHKLTTLRQKTAEKLEKKLIEELKSLSMEKVVFTCKISPSSIGSHGGDKVDFYFSPNEGEKIQLLSCTASGGEMSRFFLALKACFVKAEESTGSLIFDEIDTGVSGRIVQVIAEKLYDLSTNYQVLCVTHQPLVAAMAISHFHVKKQVIQEEVIIKNQDNAMLKILEPRTVVKIKQLNNINDRKEELAKLAGGNSSEDAMEFAESLLTQADLYRLRKE</sequence>
<dbReference type="Pfam" id="PF02463">
    <property type="entry name" value="SMC_N"/>
    <property type="match status" value="1"/>
</dbReference>
<dbReference type="InterPro" id="IPR004604">
    <property type="entry name" value="DNA_recomb/repair_RecN"/>
</dbReference>
<dbReference type="GO" id="GO:0043590">
    <property type="term" value="C:bacterial nucleoid"/>
    <property type="evidence" value="ECO:0007669"/>
    <property type="project" value="TreeGrafter"/>
</dbReference>
<dbReference type="SUPFAM" id="SSF52540">
    <property type="entry name" value="P-loop containing nucleoside triphosphate hydrolases"/>
    <property type="match status" value="1"/>
</dbReference>
<dbReference type="AlphaFoldDB" id="D3EQN2"/>
<dbReference type="STRING" id="1453429.UCYN_11100"/>
<evidence type="ECO:0000313" key="12">
    <source>
        <dbReference type="EMBL" id="ADB95782.1"/>
    </source>
</evidence>
<dbReference type="CDD" id="cd03241">
    <property type="entry name" value="ABC_RecN"/>
    <property type="match status" value="1"/>
</dbReference>
<keyword evidence="13" id="KW-1185">Reference proteome</keyword>
<evidence type="ECO:0000256" key="10">
    <source>
        <dbReference type="SAM" id="Coils"/>
    </source>
</evidence>
<name>D3EQN2_ATETH</name>
<keyword evidence="4" id="KW-0547">Nucleotide-binding</keyword>
<organism evidence="13">
    <name type="scientific">Atelocyanobacterium thalassa (isolate ALOHA)</name>
    <dbReference type="NCBI Taxonomy" id="1453429"/>
    <lineage>
        <taxon>Bacteria</taxon>
        <taxon>Bacillati</taxon>
        <taxon>Cyanobacteriota</taxon>
        <taxon>Cyanophyceae</taxon>
        <taxon>Oscillatoriophycideae</taxon>
        <taxon>Chroococcales</taxon>
        <taxon>Aphanothecaceae</taxon>
        <taxon>Candidatus Atelocyanobacterium</taxon>
        <taxon>Candidatus Atelocyanobacterium thalassae</taxon>
    </lineage>
</organism>
<dbReference type="OrthoDB" id="9806954at2"/>
<evidence type="ECO:0000256" key="1">
    <source>
        <dbReference type="ARBA" id="ARBA00003618"/>
    </source>
</evidence>
<feature type="coiled-coil region" evidence="10">
    <location>
        <begin position="171"/>
        <end position="219"/>
    </location>
</feature>
<dbReference type="PANTHER" id="PTHR11059">
    <property type="entry name" value="DNA REPAIR PROTEIN RECN"/>
    <property type="match status" value="1"/>
</dbReference>
<dbReference type="Proteomes" id="UP000001405">
    <property type="component" value="Chromosome"/>
</dbReference>
<evidence type="ECO:0000256" key="3">
    <source>
        <dbReference type="ARBA" id="ARBA00021315"/>
    </source>
</evidence>
<evidence type="ECO:0000259" key="11">
    <source>
        <dbReference type="Pfam" id="PF02463"/>
    </source>
</evidence>
<dbReference type="GO" id="GO:0009432">
    <property type="term" value="P:SOS response"/>
    <property type="evidence" value="ECO:0007669"/>
    <property type="project" value="TreeGrafter"/>
</dbReference>
<evidence type="ECO:0000256" key="7">
    <source>
        <dbReference type="ARBA" id="ARBA00023204"/>
    </source>
</evidence>
<comment type="similarity">
    <text evidence="2 9">Belongs to the RecN family.</text>
</comment>
<dbReference type="EMBL" id="CP001842">
    <property type="protein sequence ID" value="ADB95782.1"/>
    <property type="molecule type" value="Genomic_DNA"/>
</dbReference>
<evidence type="ECO:0000313" key="13">
    <source>
        <dbReference type="Proteomes" id="UP000001405"/>
    </source>
</evidence>
<dbReference type="GO" id="GO:0005524">
    <property type="term" value="F:ATP binding"/>
    <property type="evidence" value="ECO:0007669"/>
    <property type="project" value="UniProtKB-KW"/>
</dbReference>
<reference evidence="12 13" key="1">
    <citation type="journal article" date="2010" name="Nature">
        <title>Metabolic streamlining in an open-ocean nitrogen-fixing cyanobacterium.</title>
        <authorList>
            <person name="Tripp H.J."/>
            <person name="Bench S.R."/>
            <person name="Turk K.A."/>
            <person name="Foster R.A."/>
            <person name="Desany B.A."/>
            <person name="Niazi F."/>
            <person name="Affourtit J.P."/>
            <person name="Zehr J.P."/>
        </authorList>
    </citation>
    <scope>NUCLEOTIDE SEQUENCE [LARGE SCALE GENOMIC DNA]</scope>
    <source>
        <strain evidence="13">ALOHA</strain>
    </source>
</reference>
<dbReference type="PIRSF" id="PIRSF003128">
    <property type="entry name" value="RecN"/>
    <property type="match status" value="1"/>
</dbReference>
<dbReference type="NCBIfam" id="TIGR00634">
    <property type="entry name" value="recN"/>
    <property type="match status" value="1"/>
</dbReference>
<keyword evidence="5 9" id="KW-0227">DNA damage</keyword>
<dbReference type="Gene3D" id="3.40.50.300">
    <property type="entry name" value="P-loop containing nucleotide triphosphate hydrolases"/>
    <property type="match status" value="2"/>
</dbReference>
<evidence type="ECO:0000256" key="2">
    <source>
        <dbReference type="ARBA" id="ARBA00009441"/>
    </source>
</evidence>
<gene>
    <name evidence="12" type="ordered locus">UCYN_11100</name>
</gene>
<comment type="function">
    <text evidence="1 9">May be involved in recombinational repair of damaged DNA.</text>
</comment>
<dbReference type="HOGENOM" id="CLU_018297_3_1_3"/>
<evidence type="ECO:0000256" key="9">
    <source>
        <dbReference type="PIRNR" id="PIRNR003128"/>
    </source>
</evidence>
<feature type="domain" description="RecF/RecN/SMC N-terminal" evidence="11">
    <location>
        <begin position="2"/>
        <end position="514"/>
    </location>
</feature>
<protein>
    <recommendedName>
        <fullName evidence="3 9">DNA repair protein RecN</fullName>
    </recommendedName>
    <alternativeName>
        <fullName evidence="8 9">Recombination protein N</fullName>
    </alternativeName>
</protein>
<accession>D3EQN2</accession>